<organism evidence="2 3">
    <name type="scientific">Rhizopogon vesiculosus</name>
    <dbReference type="NCBI Taxonomy" id="180088"/>
    <lineage>
        <taxon>Eukaryota</taxon>
        <taxon>Fungi</taxon>
        <taxon>Dikarya</taxon>
        <taxon>Basidiomycota</taxon>
        <taxon>Agaricomycotina</taxon>
        <taxon>Agaricomycetes</taxon>
        <taxon>Agaricomycetidae</taxon>
        <taxon>Boletales</taxon>
        <taxon>Suillineae</taxon>
        <taxon>Rhizopogonaceae</taxon>
        <taxon>Rhizopogon</taxon>
    </lineage>
</organism>
<keyword evidence="1" id="KW-1133">Transmembrane helix</keyword>
<proteinExistence type="predicted"/>
<evidence type="ECO:0000256" key="1">
    <source>
        <dbReference type="SAM" id="Phobius"/>
    </source>
</evidence>
<keyword evidence="1" id="KW-0472">Membrane</keyword>
<name>A0A1J8PZB9_9AGAM</name>
<evidence type="ECO:0000313" key="2">
    <source>
        <dbReference type="EMBL" id="OJA13091.1"/>
    </source>
</evidence>
<sequence length="69" mass="7687">MTSEESPLLANRDGVAPETMYDRFRPGQKRWIVFVVSLAGVLPMFVQATFVPSIPQIAKDLNSTHAVVR</sequence>
<keyword evidence="3" id="KW-1185">Reference proteome</keyword>
<protein>
    <recommendedName>
        <fullName evidence="4">Major facilitator superfamily (MFS) profile domain-containing protein</fullName>
    </recommendedName>
</protein>
<feature type="transmembrane region" description="Helical" evidence="1">
    <location>
        <begin position="31"/>
        <end position="51"/>
    </location>
</feature>
<evidence type="ECO:0000313" key="3">
    <source>
        <dbReference type="Proteomes" id="UP000183567"/>
    </source>
</evidence>
<comment type="caution">
    <text evidence="2">The sequence shown here is derived from an EMBL/GenBank/DDBJ whole genome shotgun (WGS) entry which is preliminary data.</text>
</comment>
<dbReference type="AlphaFoldDB" id="A0A1J8PZB9"/>
<accession>A0A1J8PZB9</accession>
<keyword evidence="1" id="KW-0812">Transmembrane</keyword>
<reference evidence="2 3" key="1">
    <citation type="submission" date="2016-03" db="EMBL/GenBank/DDBJ databases">
        <title>Comparative genomics of the ectomycorrhizal sister species Rhizopogon vinicolor and Rhizopogon vesiculosus (Basidiomycota: Boletales) reveals a divergence of the mating type B locus.</title>
        <authorList>
            <person name="Mujic A.B."/>
            <person name="Kuo A."/>
            <person name="Tritt A."/>
            <person name="Lipzen A."/>
            <person name="Chen C."/>
            <person name="Johnson J."/>
            <person name="Sharma A."/>
            <person name="Barry K."/>
            <person name="Grigoriev I.V."/>
            <person name="Spatafora J.W."/>
        </authorList>
    </citation>
    <scope>NUCLEOTIDE SEQUENCE [LARGE SCALE GENOMIC DNA]</scope>
    <source>
        <strain evidence="2 3">AM-OR11-056</strain>
    </source>
</reference>
<gene>
    <name evidence="2" type="ORF">AZE42_09240</name>
</gene>
<dbReference type="STRING" id="180088.A0A1J8PZB9"/>
<dbReference type="Proteomes" id="UP000183567">
    <property type="component" value="Unassembled WGS sequence"/>
</dbReference>
<evidence type="ECO:0008006" key="4">
    <source>
        <dbReference type="Google" id="ProtNLM"/>
    </source>
</evidence>
<dbReference type="EMBL" id="LVVM01004369">
    <property type="protein sequence ID" value="OJA13091.1"/>
    <property type="molecule type" value="Genomic_DNA"/>
</dbReference>
<dbReference type="OrthoDB" id="2674276at2759"/>